<dbReference type="Gene3D" id="2.30.40.10">
    <property type="entry name" value="Urease, subunit C, domain 1"/>
    <property type="match status" value="1"/>
</dbReference>
<dbReference type="InterPro" id="IPR050378">
    <property type="entry name" value="Metallo-dep_Hydrolases_sf"/>
</dbReference>
<dbReference type="AlphaFoldDB" id="A0A511DKF9"/>
<dbReference type="InterPro" id="IPR032466">
    <property type="entry name" value="Metal_Hydrolase"/>
</dbReference>
<sequence>MLDLALTGGLVVGPTETSALDVGIADGRISMLTSPGGLPEARESVDVSGLTLVPGGIDPHVHCDLAIEHEGHEPAVSFGPDVVGSAALIGGTTTLIDFVWLNPGEAIPDGIERFSRRWEEVSPIDFSFHVVLRGGVGRELLAQMPGAIEAGFPSFKVFTTNVFPSAPIGGIPLMVDFGSLQEILETAAENGGITMIHSEDDDIVQHMYRKLLADDRMEYTNLHEVHNSLSEDLSFRRAIRLAHKVGDAPIYFAHVSAKTGVDAMAEARAEGRPVFGETLHQYALHTYHDYREPDGMKYHTYPSLKDHEDTERLWSGIGQGVLSCFATDAQATTYAVKTQGRRVDDVVGGNTGLEPRMALLYTEMVSKRGMTLQQYVEATSANAAKIHGLYPRKGLLAVGSDADILGLSTGVERTITHTDLHESDYTPWEGWAVTAWPQLTLLRGKVVARDGQFVGDPTGGQVVPRKIADAITTGPRYA</sequence>
<name>A0A511DKF9_9PSEU</name>
<dbReference type="InterPro" id="IPR011059">
    <property type="entry name" value="Metal-dep_hydrolase_composite"/>
</dbReference>
<dbReference type="PANTHER" id="PTHR11647:SF1">
    <property type="entry name" value="COLLAPSIN RESPONSE MEDIATOR PROTEIN"/>
    <property type="match status" value="1"/>
</dbReference>
<evidence type="ECO:0000313" key="5">
    <source>
        <dbReference type="Proteomes" id="UP000321685"/>
    </source>
</evidence>
<dbReference type="Proteomes" id="UP000321685">
    <property type="component" value="Unassembled WGS sequence"/>
</dbReference>
<organism evidence="4 5">
    <name type="scientific">Pseudonocardia sulfidoxydans NBRC 16205</name>
    <dbReference type="NCBI Taxonomy" id="1223511"/>
    <lineage>
        <taxon>Bacteria</taxon>
        <taxon>Bacillati</taxon>
        <taxon>Actinomycetota</taxon>
        <taxon>Actinomycetes</taxon>
        <taxon>Pseudonocardiales</taxon>
        <taxon>Pseudonocardiaceae</taxon>
        <taxon>Pseudonocardia</taxon>
    </lineage>
</organism>
<dbReference type="InterPro" id="IPR006680">
    <property type="entry name" value="Amidohydro-rel"/>
</dbReference>
<dbReference type="EMBL" id="BJVJ01000042">
    <property type="protein sequence ID" value="GEL24917.1"/>
    <property type="molecule type" value="Genomic_DNA"/>
</dbReference>
<comment type="cofactor">
    <cofactor evidence="1">
        <name>Zn(2+)</name>
        <dbReference type="ChEBI" id="CHEBI:29105"/>
    </cofactor>
</comment>
<evidence type="ECO:0000313" key="4">
    <source>
        <dbReference type="EMBL" id="GEL24917.1"/>
    </source>
</evidence>
<dbReference type="OrthoDB" id="9775759at2"/>
<dbReference type="Gene3D" id="3.20.20.140">
    <property type="entry name" value="Metal-dependent hydrolases"/>
    <property type="match status" value="1"/>
</dbReference>
<protein>
    <submittedName>
        <fullName evidence="4">Dihydropyrimidinase</fullName>
    </submittedName>
</protein>
<dbReference type="RefSeq" id="WP_147110257.1">
    <property type="nucleotide sequence ID" value="NZ_BJVJ01000042.1"/>
</dbReference>
<evidence type="ECO:0000259" key="3">
    <source>
        <dbReference type="Pfam" id="PF01979"/>
    </source>
</evidence>
<dbReference type="Pfam" id="PF01979">
    <property type="entry name" value="Amidohydro_1"/>
    <property type="match status" value="1"/>
</dbReference>
<evidence type="ECO:0000256" key="2">
    <source>
        <dbReference type="ARBA" id="ARBA00008829"/>
    </source>
</evidence>
<comment type="similarity">
    <text evidence="2">Belongs to the metallo-dependent hydrolases superfamily. Hydantoinase/dihydropyrimidinase family.</text>
</comment>
<accession>A0A511DKF9</accession>
<dbReference type="GO" id="GO:0016812">
    <property type="term" value="F:hydrolase activity, acting on carbon-nitrogen (but not peptide) bonds, in cyclic amides"/>
    <property type="evidence" value="ECO:0007669"/>
    <property type="project" value="TreeGrafter"/>
</dbReference>
<reference evidence="4 5" key="1">
    <citation type="submission" date="2019-07" db="EMBL/GenBank/DDBJ databases">
        <title>Whole genome shotgun sequence of Pseudonocardia sulfidoxydans NBRC 16205.</title>
        <authorList>
            <person name="Hosoyama A."/>
            <person name="Uohara A."/>
            <person name="Ohji S."/>
            <person name="Ichikawa N."/>
        </authorList>
    </citation>
    <scope>NUCLEOTIDE SEQUENCE [LARGE SCALE GENOMIC DNA]</scope>
    <source>
        <strain evidence="4 5">NBRC 16205</strain>
    </source>
</reference>
<proteinExistence type="inferred from homology"/>
<feature type="domain" description="Amidohydrolase-related" evidence="3">
    <location>
        <begin position="51"/>
        <end position="447"/>
    </location>
</feature>
<comment type="caution">
    <text evidence="4">The sequence shown here is derived from an EMBL/GenBank/DDBJ whole genome shotgun (WGS) entry which is preliminary data.</text>
</comment>
<gene>
    <name evidence="4" type="ORF">PSU4_38710</name>
</gene>
<dbReference type="FunFam" id="3.20.20.140:FF:000174">
    <property type="entry name" value="Dihydropyrimidinase-related protein 2"/>
    <property type="match status" value="1"/>
</dbReference>
<dbReference type="PANTHER" id="PTHR11647">
    <property type="entry name" value="HYDRANTOINASE/DIHYDROPYRIMIDINASE FAMILY MEMBER"/>
    <property type="match status" value="1"/>
</dbReference>
<dbReference type="GO" id="GO:0005829">
    <property type="term" value="C:cytosol"/>
    <property type="evidence" value="ECO:0007669"/>
    <property type="project" value="TreeGrafter"/>
</dbReference>
<dbReference type="SUPFAM" id="SSF51556">
    <property type="entry name" value="Metallo-dependent hydrolases"/>
    <property type="match status" value="1"/>
</dbReference>
<keyword evidence="5" id="KW-1185">Reference proteome</keyword>
<dbReference type="SUPFAM" id="SSF51338">
    <property type="entry name" value="Composite domain of metallo-dependent hydrolases"/>
    <property type="match status" value="2"/>
</dbReference>
<evidence type="ECO:0000256" key="1">
    <source>
        <dbReference type="ARBA" id="ARBA00001947"/>
    </source>
</evidence>